<dbReference type="Gene3D" id="3.40.50.720">
    <property type="entry name" value="NAD(P)-binding Rossmann-like Domain"/>
    <property type="match status" value="1"/>
</dbReference>
<organism evidence="3 4">
    <name type="scientific">Capsicum baccatum</name>
    <name type="common">Peruvian pepper</name>
    <dbReference type="NCBI Taxonomy" id="33114"/>
    <lineage>
        <taxon>Eukaryota</taxon>
        <taxon>Viridiplantae</taxon>
        <taxon>Streptophyta</taxon>
        <taxon>Embryophyta</taxon>
        <taxon>Tracheophyta</taxon>
        <taxon>Spermatophyta</taxon>
        <taxon>Magnoliopsida</taxon>
        <taxon>eudicotyledons</taxon>
        <taxon>Gunneridae</taxon>
        <taxon>Pentapetalae</taxon>
        <taxon>asterids</taxon>
        <taxon>lamiids</taxon>
        <taxon>Solanales</taxon>
        <taxon>Solanaceae</taxon>
        <taxon>Solanoideae</taxon>
        <taxon>Capsiceae</taxon>
        <taxon>Capsicum</taxon>
    </lineage>
</organism>
<sequence length="427" mass="46991">MEVKNKYVAIKANINGAPEESDFEIKVENLSRIVEPESKEVVIKNLLVSIDPYQINRMKSQSSSQTSISYATAITPGEVIDTYGVGRVLVSHRPDFKKGDLVAGLLTWGEYTIVKEGSLLSKLDPNLAFPLSYHVGVLGFSGLAAYSGFFEVCKPKPGEKVFVSAASGSIGHLVGQYAKLLGCYVVGSAGSQEKVNFLTEKLGFDNAFNYKQEANLKSALKRCFPKGIDVYFNNVRGKMLEAALANMDSLGTVAICGVISEYTNASTRASPEMLDIVYKRISIQGFLTADLMTVYADFLSKTVEYLQDGKLKAIEDISQGVESIPSAFIGLFNGDSIGKKIVKVADERKKEKEDSRLLAYLFMNSPTISYLYFFQVVIHLNIHLLHQVKEQVYVLCLSDPCLVFLFICPGLKQTLCPSLPTMPQSQI</sequence>
<dbReference type="Proteomes" id="UP000224567">
    <property type="component" value="Unassembled WGS sequence"/>
</dbReference>
<dbReference type="FunFam" id="3.40.50.720:FF:000121">
    <property type="entry name" value="Prostaglandin reductase 2"/>
    <property type="match status" value="1"/>
</dbReference>
<evidence type="ECO:0000313" key="4">
    <source>
        <dbReference type="Proteomes" id="UP000224567"/>
    </source>
</evidence>
<dbReference type="GO" id="GO:0016628">
    <property type="term" value="F:oxidoreductase activity, acting on the CH-CH group of donors, NAD or NADP as acceptor"/>
    <property type="evidence" value="ECO:0007669"/>
    <property type="project" value="InterPro"/>
</dbReference>
<evidence type="ECO:0000313" key="3">
    <source>
        <dbReference type="EMBL" id="PHT39075.1"/>
    </source>
</evidence>
<proteinExistence type="predicted"/>
<dbReference type="InterPro" id="IPR045010">
    <property type="entry name" value="MDR_fam"/>
</dbReference>
<keyword evidence="4" id="KW-1185">Reference proteome</keyword>
<name>A0A2G2W1H0_CAPBA</name>
<dbReference type="EMBL" id="MLFT02000009">
    <property type="protein sequence ID" value="PHT39075.1"/>
    <property type="molecule type" value="Genomic_DNA"/>
</dbReference>
<reference evidence="4" key="2">
    <citation type="journal article" date="2017" name="J. Anim. Genet.">
        <title>Multiple reference genome sequences of hot pepper reveal the massive evolution of plant disease resistance genes by retroduplication.</title>
        <authorList>
            <person name="Kim S."/>
            <person name="Park J."/>
            <person name="Yeom S.-I."/>
            <person name="Kim Y.-M."/>
            <person name="Seo E."/>
            <person name="Kim K.-T."/>
            <person name="Kim M.-S."/>
            <person name="Lee J.M."/>
            <person name="Cheong K."/>
            <person name="Shin H.-S."/>
            <person name="Kim S.-B."/>
            <person name="Han K."/>
            <person name="Lee J."/>
            <person name="Park M."/>
            <person name="Lee H.-A."/>
            <person name="Lee H.-Y."/>
            <person name="Lee Y."/>
            <person name="Oh S."/>
            <person name="Lee J.H."/>
            <person name="Choi E."/>
            <person name="Choi E."/>
            <person name="Lee S.E."/>
            <person name="Jeon J."/>
            <person name="Kim H."/>
            <person name="Choi G."/>
            <person name="Song H."/>
            <person name="Lee J."/>
            <person name="Lee S.-C."/>
            <person name="Kwon J.-K."/>
            <person name="Lee H.-Y."/>
            <person name="Koo N."/>
            <person name="Hong Y."/>
            <person name="Kim R.W."/>
            <person name="Kang W.-H."/>
            <person name="Huh J.H."/>
            <person name="Kang B.-C."/>
            <person name="Yang T.-J."/>
            <person name="Lee Y.-H."/>
            <person name="Bennetzen J.L."/>
            <person name="Choi D."/>
        </authorList>
    </citation>
    <scope>NUCLEOTIDE SEQUENCE [LARGE SCALE GENOMIC DNA]</scope>
    <source>
        <strain evidence="4">cv. PBC81</strain>
    </source>
</reference>
<dbReference type="Pfam" id="PF00107">
    <property type="entry name" value="ADH_zinc_N"/>
    <property type="match status" value="1"/>
</dbReference>
<dbReference type="OrthoDB" id="809632at2759"/>
<feature type="domain" description="Enoyl reductase (ER)" evidence="2">
    <location>
        <begin position="16"/>
        <end position="342"/>
    </location>
</feature>
<dbReference type="Gene3D" id="3.90.180.10">
    <property type="entry name" value="Medium-chain alcohol dehydrogenases, catalytic domain"/>
    <property type="match status" value="1"/>
</dbReference>
<dbReference type="PANTHER" id="PTHR43205:SF12">
    <property type="entry name" value="OS06G0602900 PROTEIN"/>
    <property type="match status" value="1"/>
</dbReference>
<dbReference type="InterPro" id="IPR041694">
    <property type="entry name" value="ADH_N_2"/>
</dbReference>
<dbReference type="InterPro" id="IPR011032">
    <property type="entry name" value="GroES-like_sf"/>
</dbReference>
<keyword evidence="1" id="KW-0560">Oxidoreductase</keyword>
<accession>A0A2G2W1H0</accession>
<dbReference type="InterPro" id="IPR036291">
    <property type="entry name" value="NAD(P)-bd_dom_sf"/>
</dbReference>
<dbReference type="PANTHER" id="PTHR43205">
    <property type="entry name" value="PROSTAGLANDIN REDUCTASE"/>
    <property type="match status" value="1"/>
</dbReference>
<protein>
    <recommendedName>
        <fullName evidence="2">Enoyl reductase (ER) domain-containing protein</fullName>
    </recommendedName>
</protein>
<gene>
    <name evidence="3" type="ORF">CQW23_22648</name>
</gene>
<dbReference type="SUPFAM" id="SSF50129">
    <property type="entry name" value="GroES-like"/>
    <property type="match status" value="1"/>
</dbReference>
<comment type="caution">
    <text evidence="3">The sequence shown here is derived from an EMBL/GenBank/DDBJ whole genome shotgun (WGS) entry which is preliminary data.</text>
</comment>
<dbReference type="SUPFAM" id="SSF51735">
    <property type="entry name" value="NAD(P)-binding Rossmann-fold domains"/>
    <property type="match status" value="1"/>
</dbReference>
<dbReference type="SMART" id="SM00829">
    <property type="entry name" value="PKS_ER"/>
    <property type="match status" value="1"/>
</dbReference>
<evidence type="ECO:0000259" key="2">
    <source>
        <dbReference type="SMART" id="SM00829"/>
    </source>
</evidence>
<dbReference type="AlphaFoldDB" id="A0A2G2W1H0"/>
<reference evidence="3 4" key="1">
    <citation type="journal article" date="2017" name="Genome Biol.">
        <title>New reference genome sequences of hot pepper reveal the massive evolution of plant disease-resistance genes by retroduplication.</title>
        <authorList>
            <person name="Kim S."/>
            <person name="Park J."/>
            <person name="Yeom S.I."/>
            <person name="Kim Y.M."/>
            <person name="Seo E."/>
            <person name="Kim K.T."/>
            <person name="Kim M.S."/>
            <person name="Lee J.M."/>
            <person name="Cheong K."/>
            <person name="Shin H.S."/>
            <person name="Kim S.B."/>
            <person name="Han K."/>
            <person name="Lee J."/>
            <person name="Park M."/>
            <person name="Lee H.A."/>
            <person name="Lee H.Y."/>
            <person name="Lee Y."/>
            <person name="Oh S."/>
            <person name="Lee J.H."/>
            <person name="Choi E."/>
            <person name="Choi E."/>
            <person name="Lee S.E."/>
            <person name="Jeon J."/>
            <person name="Kim H."/>
            <person name="Choi G."/>
            <person name="Song H."/>
            <person name="Lee J."/>
            <person name="Lee S.C."/>
            <person name="Kwon J.K."/>
            <person name="Lee H.Y."/>
            <person name="Koo N."/>
            <person name="Hong Y."/>
            <person name="Kim R.W."/>
            <person name="Kang W.H."/>
            <person name="Huh J.H."/>
            <person name="Kang B.C."/>
            <person name="Yang T.J."/>
            <person name="Lee Y.H."/>
            <person name="Bennetzen J.L."/>
            <person name="Choi D."/>
        </authorList>
    </citation>
    <scope>NUCLEOTIDE SEQUENCE [LARGE SCALE GENOMIC DNA]</scope>
    <source>
        <strain evidence="4">cv. PBC81</strain>
    </source>
</reference>
<dbReference type="InterPro" id="IPR020843">
    <property type="entry name" value="ER"/>
</dbReference>
<dbReference type="InterPro" id="IPR013149">
    <property type="entry name" value="ADH-like_C"/>
</dbReference>
<dbReference type="Pfam" id="PF16884">
    <property type="entry name" value="ADH_N_2"/>
    <property type="match status" value="1"/>
</dbReference>
<evidence type="ECO:0000256" key="1">
    <source>
        <dbReference type="ARBA" id="ARBA00023002"/>
    </source>
</evidence>